<proteinExistence type="predicted"/>
<dbReference type="PANTHER" id="PTHR23416:SF78">
    <property type="entry name" value="LIPOPOLYSACCHARIDE BIOSYNTHESIS O-ACETYL TRANSFERASE WBBJ-RELATED"/>
    <property type="match status" value="1"/>
</dbReference>
<keyword evidence="1" id="KW-0808">Transferase</keyword>
<evidence type="ECO:0000313" key="2">
    <source>
        <dbReference type="Proteomes" id="UP000251647"/>
    </source>
</evidence>
<dbReference type="InterPro" id="IPR011004">
    <property type="entry name" value="Trimer_LpxA-like_sf"/>
</dbReference>
<dbReference type="GO" id="GO:0008870">
    <property type="term" value="F:galactoside O-acetyltransferase activity"/>
    <property type="evidence" value="ECO:0007669"/>
    <property type="project" value="UniProtKB-EC"/>
</dbReference>
<dbReference type="SUPFAM" id="SSF51161">
    <property type="entry name" value="Trimeric LpxA-like enzymes"/>
    <property type="match status" value="1"/>
</dbReference>
<dbReference type="InterPro" id="IPR001451">
    <property type="entry name" value="Hexapep"/>
</dbReference>
<dbReference type="EC" id="2.3.1.18" evidence="1"/>
<dbReference type="Proteomes" id="UP000251647">
    <property type="component" value="Unassembled WGS sequence"/>
</dbReference>
<dbReference type="PANTHER" id="PTHR23416">
    <property type="entry name" value="SIALIC ACID SYNTHASE-RELATED"/>
    <property type="match status" value="1"/>
</dbReference>
<keyword evidence="1" id="KW-0012">Acyltransferase</keyword>
<name>A0A2T3QHK3_PHODM</name>
<dbReference type="RefSeq" id="WP_036763418.1">
    <property type="nucleotide sequence ID" value="NZ_PYOG01000018.1"/>
</dbReference>
<evidence type="ECO:0000313" key="1">
    <source>
        <dbReference type="EMBL" id="SPY28910.1"/>
    </source>
</evidence>
<organism evidence="1 2">
    <name type="scientific">Photobacterium damselae</name>
    <dbReference type="NCBI Taxonomy" id="38293"/>
    <lineage>
        <taxon>Bacteria</taxon>
        <taxon>Pseudomonadati</taxon>
        <taxon>Pseudomonadota</taxon>
        <taxon>Gammaproteobacteria</taxon>
        <taxon>Vibrionales</taxon>
        <taxon>Vibrionaceae</taxon>
        <taxon>Photobacterium</taxon>
    </lineage>
</organism>
<accession>A0A2T3QHK3</accession>
<dbReference type="OrthoDB" id="9815592at2"/>
<dbReference type="AlphaFoldDB" id="A0A2T3QHK3"/>
<dbReference type="Gene3D" id="2.160.10.10">
    <property type="entry name" value="Hexapeptide repeat proteins"/>
    <property type="match status" value="1"/>
</dbReference>
<reference evidence="1 2" key="1">
    <citation type="submission" date="2018-06" db="EMBL/GenBank/DDBJ databases">
        <authorList>
            <consortium name="Pathogen Informatics"/>
            <person name="Doyle S."/>
        </authorList>
    </citation>
    <scope>NUCLEOTIDE SEQUENCE [LARGE SCALE GENOMIC DNA]</scope>
    <source>
        <strain evidence="1 2">NCTC11647</strain>
    </source>
</reference>
<protein>
    <submittedName>
        <fullName evidence="1">Galactoside O-acetyltransferase</fullName>
        <ecNumber evidence="1">2.3.1.18</ecNumber>
    </submittedName>
</protein>
<dbReference type="InterPro" id="IPR051159">
    <property type="entry name" value="Hexapeptide_acetyltransf"/>
</dbReference>
<sequence length="183" mass="20324">MNSQLFRYKGYGLIDIIRIIISIIYTKIFFKKARLLRLPIRIRLCGEIIGCENLTTGIGNRIDVFSSGVLNIGYGVQMNDFCHIACSKNITIGNNCLIASKVYITDHDHDFNCDELYPINWDLSEKIVLIGDRCWIGENVSILKGVKLGDDCVVGANSVVTKSFPSGVVIAGAPAKIIKVRNR</sequence>
<gene>
    <name evidence="1" type="primary">lacA_2</name>
    <name evidence="1" type="ORF">NCTC11647_02014</name>
</gene>
<dbReference type="CDD" id="cd04647">
    <property type="entry name" value="LbH_MAT_like"/>
    <property type="match status" value="1"/>
</dbReference>
<dbReference type="Pfam" id="PF00132">
    <property type="entry name" value="Hexapep"/>
    <property type="match status" value="1"/>
</dbReference>
<dbReference type="EMBL" id="UATL01000001">
    <property type="protein sequence ID" value="SPY28910.1"/>
    <property type="molecule type" value="Genomic_DNA"/>
</dbReference>